<evidence type="ECO:0000256" key="1">
    <source>
        <dbReference type="ARBA" id="ARBA00010271"/>
    </source>
</evidence>
<dbReference type="Pfam" id="PF03016">
    <property type="entry name" value="Exostosin_GT47"/>
    <property type="match status" value="1"/>
</dbReference>
<dbReference type="GO" id="GO:0016757">
    <property type="term" value="F:glycosyltransferase activity"/>
    <property type="evidence" value="ECO:0007669"/>
    <property type="project" value="InterPro"/>
</dbReference>
<reference evidence="3" key="2">
    <citation type="journal article" date="2007" name="Science">
        <title>Draft genome sequence of the sexually transmitted pathogen Trichomonas vaginalis.</title>
        <authorList>
            <person name="Carlton J.M."/>
            <person name="Hirt R.P."/>
            <person name="Silva J.C."/>
            <person name="Delcher A.L."/>
            <person name="Schatz M."/>
            <person name="Zhao Q."/>
            <person name="Wortman J.R."/>
            <person name="Bidwell S.L."/>
            <person name="Alsmark U.C.M."/>
            <person name="Besteiro S."/>
            <person name="Sicheritz-Ponten T."/>
            <person name="Noel C.J."/>
            <person name="Dacks J.B."/>
            <person name="Foster P.G."/>
            <person name="Simillion C."/>
            <person name="Van de Peer Y."/>
            <person name="Miranda-Saavedra D."/>
            <person name="Barton G.J."/>
            <person name="Westrop G.D."/>
            <person name="Mueller S."/>
            <person name="Dessi D."/>
            <person name="Fiori P.L."/>
            <person name="Ren Q."/>
            <person name="Paulsen I."/>
            <person name="Zhang H."/>
            <person name="Bastida-Corcuera F.D."/>
            <person name="Simoes-Barbosa A."/>
            <person name="Brown M.T."/>
            <person name="Hayes R.D."/>
            <person name="Mukherjee M."/>
            <person name="Okumura C.Y."/>
            <person name="Schneider R."/>
            <person name="Smith A.J."/>
            <person name="Vanacova S."/>
            <person name="Villalvazo M."/>
            <person name="Haas B.J."/>
            <person name="Pertea M."/>
            <person name="Feldblyum T.V."/>
            <person name="Utterback T.R."/>
            <person name="Shu C.L."/>
            <person name="Osoegawa K."/>
            <person name="de Jong P.J."/>
            <person name="Hrdy I."/>
            <person name="Horvathova L."/>
            <person name="Zubacova Z."/>
            <person name="Dolezal P."/>
            <person name="Malik S.B."/>
            <person name="Logsdon J.M. Jr."/>
            <person name="Henze K."/>
            <person name="Gupta A."/>
            <person name="Wang C.C."/>
            <person name="Dunne R.L."/>
            <person name="Upcroft J.A."/>
            <person name="Upcroft P."/>
            <person name="White O."/>
            <person name="Salzberg S.L."/>
            <person name="Tang P."/>
            <person name="Chiu C.-H."/>
            <person name="Lee Y.-S."/>
            <person name="Embley T.M."/>
            <person name="Coombs G.H."/>
            <person name="Mottram J.C."/>
            <person name="Tachezy J."/>
            <person name="Fraser-Liggett C.M."/>
            <person name="Johnson P.J."/>
        </authorList>
    </citation>
    <scope>NUCLEOTIDE SEQUENCE [LARGE SCALE GENOMIC DNA]</scope>
    <source>
        <strain evidence="3">G3</strain>
    </source>
</reference>
<reference evidence="3" key="1">
    <citation type="submission" date="2006-10" db="EMBL/GenBank/DDBJ databases">
        <authorList>
            <person name="Amadeo P."/>
            <person name="Zhao Q."/>
            <person name="Wortman J."/>
            <person name="Fraser-Liggett C."/>
            <person name="Carlton J."/>
        </authorList>
    </citation>
    <scope>NUCLEOTIDE SEQUENCE</scope>
    <source>
        <strain evidence="3">G3</strain>
    </source>
</reference>
<dbReference type="KEGG" id="tva:5467448"/>
<dbReference type="VEuPathDB" id="TrichDB:TVAG_249560"/>
<dbReference type="InterPro" id="IPR004263">
    <property type="entry name" value="Exostosin"/>
</dbReference>
<dbReference type="AlphaFoldDB" id="A2DCF9"/>
<dbReference type="InterPro" id="IPR040911">
    <property type="entry name" value="Exostosin_GT47"/>
</dbReference>
<dbReference type="SMR" id="A2DCF9"/>
<sequence length="298" mass="34994">MNSKVYTSRPEEADLFLVPIPLSGLNHKQFADLHFLLQEKHKKYYSRYNGCDHIFIHGIPPKNQTTAVTYQEIATLTPHFLTPNYVVMGDHMNTWRLAKNVILPLEPQTKYIKTNKTKKFQIAFDADTTNCTDYNKNLRDLIRREIQRNKHVVVAKTHKDMLKLIEQSYFSVVTPCEDDVAHNFYDAINSLSIPIVYSDRMRFPFEDELIDYSGIILHFPEQYPKEILNVLPQMKKHTGEMIKEIISARKLFQIHKENGGYAWALSWSLYMKFLAWLPIRRNRVLDDNLQNPLAYDAM</sequence>
<dbReference type="VEuPathDB" id="TrichDB:TVAGG3_0956940"/>
<organism evidence="3 4">
    <name type="scientific">Trichomonas vaginalis (strain ATCC PRA-98 / G3)</name>
    <dbReference type="NCBI Taxonomy" id="412133"/>
    <lineage>
        <taxon>Eukaryota</taxon>
        <taxon>Metamonada</taxon>
        <taxon>Parabasalia</taxon>
        <taxon>Trichomonadida</taxon>
        <taxon>Trichomonadidae</taxon>
        <taxon>Trichomonas</taxon>
    </lineage>
</organism>
<proteinExistence type="inferred from homology"/>
<gene>
    <name evidence="3" type="ORF">TVAG_249560</name>
</gene>
<dbReference type="Proteomes" id="UP000001542">
    <property type="component" value="Unassembled WGS sequence"/>
</dbReference>
<protein>
    <submittedName>
        <fullName evidence="3">Exostosin family protein</fullName>
    </submittedName>
</protein>
<dbReference type="PANTHER" id="PTHR11062">
    <property type="entry name" value="EXOSTOSIN HEPARAN SULFATE GLYCOSYLTRANSFERASE -RELATED"/>
    <property type="match status" value="1"/>
</dbReference>
<dbReference type="EMBL" id="DS113187">
    <property type="protein sequence ID" value="EAY21896.1"/>
    <property type="molecule type" value="Genomic_DNA"/>
</dbReference>
<name>A2DCF9_TRIV3</name>
<dbReference type="OrthoDB" id="1924787at2759"/>
<dbReference type="STRING" id="5722.A2DCF9"/>
<evidence type="ECO:0000259" key="2">
    <source>
        <dbReference type="Pfam" id="PF03016"/>
    </source>
</evidence>
<accession>A2DCF9</accession>
<evidence type="ECO:0000313" key="4">
    <source>
        <dbReference type="Proteomes" id="UP000001542"/>
    </source>
</evidence>
<dbReference type="RefSeq" id="XP_001582882.1">
    <property type="nucleotide sequence ID" value="XM_001582832.1"/>
</dbReference>
<feature type="domain" description="Exostosin GT47" evidence="2">
    <location>
        <begin position="2"/>
        <end position="231"/>
    </location>
</feature>
<dbReference type="PANTHER" id="PTHR11062:SF117">
    <property type="entry name" value="XYLOGLUCAN-SPECIFIC GALACTURONOSYLTRANSFERASE 1"/>
    <property type="match status" value="1"/>
</dbReference>
<comment type="similarity">
    <text evidence="1">Belongs to the glycosyltransferase 47 family.</text>
</comment>
<keyword evidence="4" id="KW-1185">Reference proteome</keyword>
<evidence type="ECO:0000313" key="3">
    <source>
        <dbReference type="EMBL" id="EAY21896.1"/>
    </source>
</evidence>
<dbReference type="InParanoid" id="A2DCF9"/>